<keyword evidence="2" id="KW-1185">Reference proteome</keyword>
<organism evidence="1 2">
    <name type="scientific">Bauhinia variegata</name>
    <name type="common">Purple orchid tree</name>
    <name type="synonym">Phanera variegata</name>
    <dbReference type="NCBI Taxonomy" id="167791"/>
    <lineage>
        <taxon>Eukaryota</taxon>
        <taxon>Viridiplantae</taxon>
        <taxon>Streptophyta</taxon>
        <taxon>Embryophyta</taxon>
        <taxon>Tracheophyta</taxon>
        <taxon>Spermatophyta</taxon>
        <taxon>Magnoliopsida</taxon>
        <taxon>eudicotyledons</taxon>
        <taxon>Gunneridae</taxon>
        <taxon>Pentapetalae</taxon>
        <taxon>rosids</taxon>
        <taxon>fabids</taxon>
        <taxon>Fabales</taxon>
        <taxon>Fabaceae</taxon>
        <taxon>Cercidoideae</taxon>
        <taxon>Cercideae</taxon>
        <taxon>Bauhiniinae</taxon>
        <taxon>Bauhinia</taxon>
    </lineage>
</organism>
<gene>
    <name evidence="1" type="ORF">L6164_018549</name>
</gene>
<evidence type="ECO:0000313" key="1">
    <source>
        <dbReference type="EMBL" id="KAI4333787.1"/>
    </source>
</evidence>
<protein>
    <submittedName>
        <fullName evidence="1">Uncharacterized protein</fullName>
    </submittedName>
</protein>
<reference evidence="1 2" key="1">
    <citation type="journal article" date="2022" name="DNA Res.">
        <title>Chromosomal-level genome assembly of the orchid tree Bauhinia variegata (Leguminosae; Cercidoideae) supports the allotetraploid origin hypothesis of Bauhinia.</title>
        <authorList>
            <person name="Zhong Y."/>
            <person name="Chen Y."/>
            <person name="Zheng D."/>
            <person name="Pang J."/>
            <person name="Liu Y."/>
            <person name="Luo S."/>
            <person name="Meng S."/>
            <person name="Qian L."/>
            <person name="Wei D."/>
            <person name="Dai S."/>
            <person name="Zhou R."/>
        </authorList>
    </citation>
    <scope>NUCLEOTIDE SEQUENCE [LARGE SCALE GENOMIC DNA]</scope>
    <source>
        <strain evidence="1">BV-YZ2020</strain>
    </source>
</reference>
<dbReference type="Proteomes" id="UP000828941">
    <property type="component" value="Chromosome 7"/>
</dbReference>
<comment type="caution">
    <text evidence="1">The sequence shown here is derived from an EMBL/GenBank/DDBJ whole genome shotgun (WGS) entry which is preliminary data.</text>
</comment>
<name>A0ACB9NCA3_BAUVA</name>
<sequence length="143" mass="15473">MAIRAAVAAPRGLRRLFSITTNSIPSFNPPPATAAAPARETAEPNTNLFVSGLSKRTTSEGLREAFSKFGEVFHARVVTDRATGYSKGFGFVKYATIEEAAKGIEGMDGKFLDGWVIFAEYARPRPPPGQSQNNTSPPTYGRY</sequence>
<proteinExistence type="predicted"/>
<dbReference type="EMBL" id="CM039432">
    <property type="protein sequence ID" value="KAI4333787.1"/>
    <property type="molecule type" value="Genomic_DNA"/>
</dbReference>
<accession>A0ACB9NCA3</accession>
<evidence type="ECO:0000313" key="2">
    <source>
        <dbReference type="Proteomes" id="UP000828941"/>
    </source>
</evidence>